<comment type="caution">
    <text evidence="3">The sequence shown here is derived from an EMBL/GenBank/DDBJ whole genome shotgun (WGS) entry which is preliminary data.</text>
</comment>
<evidence type="ECO:0000259" key="2">
    <source>
        <dbReference type="Pfam" id="PF18164"/>
    </source>
</evidence>
<organism evidence="3 4">
    <name type="scientific">Streptomyces xanthochromogenes</name>
    <dbReference type="NCBI Taxonomy" id="67384"/>
    <lineage>
        <taxon>Bacteria</taxon>
        <taxon>Bacillati</taxon>
        <taxon>Actinomycetota</taxon>
        <taxon>Actinomycetes</taxon>
        <taxon>Kitasatosporales</taxon>
        <taxon>Streptomycetaceae</taxon>
        <taxon>Streptomyces</taxon>
    </lineage>
</organism>
<evidence type="ECO:0000259" key="1">
    <source>
        <dbReference type="Pfam" id="PF18082"/>
    </source>
</evidence>
<dbReference type="Pfam" id="PF18082">
    <property type="entry name" value="NAT_N"/>
    <property type="match status" value="1"/>
</dbReference>
<protein>
    <recommendedName>
        <fullName evidence="5">Acyltransferase</fullName>
    </recommendedName>
</protein>
<evidence type="ECO:0008006" key="5">
    <source>
        <dbReference type="Google" id="ProtNLM"/>
    </source>
</evidence>
<keyword evidence="4" id="KW-1185">Reference proteome</keyword>
<name>A0ABQ3AEB3_9ACTN</name>
<evidence type="ECO:0000313" key="4">
    <source>
        <dbReference type="Proteomes" id="UP000600946"/>
    </source>
</evidence>
<feature type="domain" description="N-acyltransferase N-terminal" evidence="1">
    <location>
        <begin position="8"/>
        <end position="140"/>
    </location>
</feature>
<dbReference type="InterPro" id="IPR041644">
    <property type="entry name" value="GNAT_C"/>
</dbReference>
<proteinExistence type="predicted"/>
<dbReference type="Gene3D" id="3.40.630.120">
    <property type="match status" value="1"/>
</dbReference>
<dbReference type="Proteomes" id="UP000600946">
    <property type="component" value="Unassembled WGS sequence"/>
</dbReference>
<reference evidence="4" key="1">
    <citation type="journal article" date="2019" name="Int. J. Syst. Evol. Microbiol.">
        <title>The Global Catalogue of Microorganisms (GCM) 10K type strain sequencing project: providing services to taxonomists for standard genome sequencing and annotation.</title>
        <authorList>
            <consortium name="The Broad Institute Genomics Platform"/>
            <consortium name="The Broad Institute Genome Sequencing Center for Infectious Disease"/>
            <person name="Wu L."/>
            <person name="Ma J."/>
        </authorList>
    </citation>
    <scope>NUCLEOTIDE SEQUENCE [LARGE SCALE GENOMIC DNA]</scope>
    <source>
        <strain evidence="4">JCM 4594</strain>
    </source>
</reference>
<feature type="domain" description="GNAT-like C-terminal" evidence="2">
    <location>
        <begin position="142"/>
        <end position="300"/>
    </location>
</feature>
<dbReference type="InterPro" id="IPR041273">
    <property type="entry name" value="NAT_N"/>
</dbReference>
<dbReference type="Pfam" id="PF18164">
    <property type="entry name" value="GNAT_C"/>
    <property type="match status" value="1"/>
</dbReference>
<accession>A0ABQ3AEB3</accession>
<dbReference type="EMBL" id="BMUU01000007">
    <property type="protein sequence ID" value="GGY45485.1"/>
    <property type="molecule type" value="Genomic_DNA"/>
</dbReference>
<gene>
    <name evidence="3" type="ORF">GCM10010326_44460</name>
</gene>
<sequence length="302" mass="34197">MARMPLLDDLPETLLDLAVPHEDINELTALAARFTADRELGELLERSARLLVHDLGAVGMRPELPPLPEGLGADMERWFPVYVAVAALPYTRAYHRERGIPEDIARRTLADLGRHIALHHRRRGRGGLVVPGWLRLHFRGELYQLGRLQFQRSRLGERTSLAMREAGLRAQPGDPCLQLHIPDYRGPLTPEACADSIGRARTFFARHFPEEPYRVASCHSWLLDEQLRDHLPESSNIVRFQGLFHIAHRGDEPADGEPVGFVFGDPELPVARLPQHTGLQRAVTRHLLDGGHWYVGHGWFEL</sequence>
<evidence type="ECO:0000313" key="3">
    <source>
        <dbReference type="EMBL" id="GGY45485.1"/>
    </source>
</evidence>